<feature type="compositionally biased region" description="Acidic residues" evidence="1">
    <location>
        <begin position="9"/>
        <end position="20"/>
    </location>
</feature>
<feature type="non-terminal residue" evidence="2">
    <location>
        <position position="1"/>
    </location>
</feature>
<feature type="region of interest" description="Disordered" evidence="1">
    <location>
        <begin position="110"/>
        <end position="129"/>
    </location>
</feature>
<name>A0A9N9PAV0_9GLOM</name>
<feature type="non-terminal residue" evidence="2">
    <location>
        <position position="129"/>
    </location>
</feature>
<feature type="compositionally biased region" description="Polar residues" evidence="1">
    <location>
        <begin position="21"/>
        <end position="32"/>
    </location>
</feature>
<evidence type="ECO:0000313" key="2">
    <source>
        <dbReference type="EMBL" id="CAG8805231.1"/>
    </source>
</evidence>
<evidence type="ECO:0000313" key="3">
    <source>
        <dbReference type="Proteomes" id="UP000789759"/>
    </source>
</evidence>
<organism evidence="2 3">
    <name type="scientific">Cetraspora pellucida</name>
    <dbReference type="NCBI Taxonomy" id="1433469"/>
    <lineage>
        <taxon>Eukaryota</taxon>
        <taxon>Fungi</taxon>
        <taxon>Fungi incertae sedis</taxon>
        <taxon>Mucoromycota</taxon>
        <taxon>Glomeromycotina</taxon>
        <taxon>Glomeromycetes</taxon>
        <taxon>Diversisporales</taxon>
        <taxon>Gigasporaceae</taxon>
        <taxon>Cetraspora</taxon>
    </lineage>
</organism>
<sequence length="129" mass="15268">IAEGKFEPDHDEAENGETDENTGQKAMNNPSSKLERFEAANDRPLYGLKLPDLRMICERWINKVSKYKMMYKEELEKDVLYLLELEAPTNRNRIGKHKARRIRKFIKHVERPNSEENRSCVHKSRPDQK</sequence>
<proteinExistence type="predicted"/>
<accession>A0A9N9PAV0</accession>
<reference evidence="2" key="1">
    <citation type="submission" date="2021-06" db="EMBL/GenBank/DDBJ databases">
        <authorList>
            <person name="Kallberg Y."/>
            <person name="Tangrot J."/>
            <person name="Rosling A."/>
        </authorList>
    </citation>
    <scope>NUCLEOTIDE SEQUENCE</scope>
    <source>
        <strain evidence="2">FL966</strain>
    </source>
</reference>
<gene>
    <name evidence="2" type="ORF">CPELLU_LOCUS18081</name>
</gene>
<feature type="region of interest" description="Disordered" evidence="1">
    <location>
        <begin position="1"/>
        <end position="32"/>
    </location>
</feature>
<keyword evidence="3" id="KW-1185">Reference proteome</keyword>
<dbReference type="Proteomes" id="UP000789759">
    <property type="component" value="Unassembled WGS sequence"/>
</dbReference>
<comment type="caution">
    <text evidence="2">The sequence shown here is derived from an EMBL/GenBank/DDBJ whole genome shotgun (WGS) entry which is preliminary data.</text>
</comment>
<evidence type="ECO:0000256" key="1">
    <source>
        <dbReference type="SAM" id="MobiDB-lite"/>
    </source>
</evidence>
<dbReference type="AlphaFoldDB" id="A0A9N9PAV0"/>
<protein>
    <submittedName>
        <fullName evidence="2">20620_t:CDS:1</fullName>
    </submittedName>
</protein>
<dbReference type="EMBL" id="CAJVQA010034048">
    <property type="protein sequence ID" value="CAG8805231.1"/>
    <property type="molecule type" value="Genomic_DNA"/>
</dbReference>